<keyword evidence="4 6" id="KW-1133">Transmembrane helix</keyword>
<reference evidence="9" key="1">
    <citation type="submission" date="2018-08" db="EMBL/GenBank/DDBJ databases">
        <authorList>
            <person name="Chevrot R."/>
        </authorList>
    </citation>
    <scope>NUCLEOTIDE SEQUENCE [LARGE SCALE GENOMIC DNA]</scope>
</reference>
<dbReference type="CDD" id="cd17321">
    <property type="entry name" value="MFS_MMR_MDR_like"/>
    <property type="match status" value="1"/>
</dbReference>
<name>A0A383RA52_PAEAL</name>
<feature type="transmembrane region" description="Helical" evidence="6">
    <location>
        <begin position="402"/>
        <end position="422"/>
    </location>
</feature>
<dbReference type="Gene3D" id="1.20.1720.10">
    <property type="entry name" value="Multidrug resistance protein D"/>
    <property type="match status" value="1"/>
</dbReference>
<dbReference type="Gene3D" id="1.20.1250.20">
    <property type="entry name" value="MFS general substrate transporter like domains"/>
    <property type="match status" value="1"/>
</dbReference>
<evidence type="ECO:0000256" key="4">
    <source>
        <dbReference type="ARBA" id="ARBA00022989"/>
    </source>
</evidence>
<dbReference type="PANTHER" id="PTHR42718">
    <property type="entry name" value="MAJOR FACILITATOR SUPERFAMILY MULTIDRUG TRANSPORTER MFSC"/>
    <property type="match status" value="1"/>
</dbReference>
<feature type="transmembrane region" description="Helical" evidence="6">
    <location>
        <begin position="153"/>
        <end position="175"/>
    </location>
</feature>
<sequence length="474" mass="50801">MEQMNNDNRIEAAEQEQPVYAFPNVKKSIAWLSFLAFFSVLNETVFNVSLPDIAHDFSITPSVANWINTCFMITFALGSIIYGTLSSQYGIKKPLLIGVLIYGSGSLLGFFAHDYLSAVLAARLIQGAGASAVPGLIMVMVTRYVGEQHRGKAFGMIGSMVALGEGIGPAVGGVLADYVHWSYLFVIPVMTIVSLPFFLTALPQEPSRNGRTDIIGIAFLSAGIILFTLFTTTYVWFYLVCSMILVLGFALHIRRIREPFIAPSLFANRPYVLGTLAGSILLGTVAGFISMVPYFMRDVHQLSTAVIGSAIIFPGTLSVILFGILGGTLVDKRGTSFVFVAGLGLVTFSFVTLLAWGNDSPWLMTFALVLVFGGLSFIKTVISASVAESLAPDQAGEGMSMLSFACFMAEGIGIAVVGGLLTHSWLLTSLTPTVVNEASFPLYSGLIMLLIAVLACGGIVYSLSLRRHSTASHD</sequence>
<dbReference type="GO" id="GO:0005886">
    <property type="term" value="C:plasma membrane"/>
    <property type="evidence" value="ECO:0007669"/>
    <property type="project" value="UniProtKB-SubCell"/>
</dbReference>
<dbReference type="SUPFAM" id="SSF103473">
    <property type="entry name" value="MFS general substrate transporter"/>
    <property type="match status" value="1"/>
</dbReference>
<dbReference type="PRINTS" id="PR01036">
    <property type="entry name" value="TCRTETB"/>
</dbReference>
<feature type="transmembrane region" description="Helical" evidence="6">
    <location>
        <begin position="95"/>
        <end position="112"/>
    </location>
</feature>
<dbReference type="InterPro" id="IPR020846">
    <property type="entry name" value="MFS_dom"/>
</dbReference>
<feature type="transmembrane region" description="Helical" evidence="6">
    <location>
        <begin position="181"/>
        <end position="202"/>
    </location>
</feature>
<proteinExistence type="predicted"/>
<feature type="transmembrane region" description="Helical" evidence="6">
    <location>
        <begin position="273"/>
        <end position="296"/>
    </location>
</feature>
<keyword evidence="2" id="KW-0813">Transport</keyword>
<feature type="transmembrane region" description="Helical" evidence="6">
    <location>
        <begin position="302"/>
        <end position="325"/>
    </location>
</feature>
<evidence type="ECO:0000256" key="5">
    <source>
        <dbReference type="ARBA" id="ARBA00023136"/>
    </source>
</evidence>
<feature type="transmembrane region" description="Helical" evidence="6">
    <location>
        <begin position="236"/>
        <end position="253"/>
    </location>
</feature>
<keyword evidence="5 6" id="KW-0472">Membrane</keyword>
<evidence type="ECO:0000256" key="2">
    <source>
        <dbReference type="ARBA" id="ARBA00022448"/>
    </source>
</evidence>
<evidence type="ECO:0000256" key="1">
    <source>
        <dbReference type="ARBA" id="ARBA00004651"/>
    </source>
</evidence>
<feature type="transmembrane region" description="Helical" evidence="6">
    <location>
        <begin position="29"/>
        <end position="46"/>
    </location>
</feature>
<dbReference type="AlphaFoldDB" id="A0A383RA52"/>
<feature type="transmembrane region" description="Helical" evidence="6">
    <location>
        <begin position="118"/>
        <end position="141"/>
    </location>
</feature>
<protein>
    <submittedName>
        <fullName evidence="8">Multifunctional tetracycline-metal/H+ antiporter and Na+(K+)/H+ antiporter</fullName>
    </submittedName>
</protein>
<feature type="domain" description="Major facilitator superfamily (MFS) profile" evidence="7">
    <location>
        <begin position="28"/>
        <end position="470"/>
    </location>
</feature>
<evidence type="ECO:0000313" key="9">
    <source>
        <dbReference type="Proteomes" id="UP000304148"/>
    </source>
</evidence>
<keyword evidence="3 6" id="KW-0812">Transmembrane</keyword>
<feature type="transmembrane region" description="Helical" evidence="6">
    <location>
        <begin position="337"/>
        <end position="356"/>
    </location>
</feature>
<evidence type="ECO:0000256" key="6">
    <source>
        <dbReference type="SAM" id="Phobius"/>
    </source>
</evidence>
<dbReference type="GO" id="GO:0022857">
    <property type="term" value="F:transmembrane transporter activity"/>
    <property type="evidence" value="ECO:0007669"/>
    <property type="project" value="InterPro"/>
</dbReference>
<evidence type="ECO:0000259" key="7">
    <source>
        <dbReference type="PROSITE" id="PS50850"/>
    </source>
</evidence>
<dbReference type="Proteomes" id="UP000304148">
    <property type="component" value="Chromosome"/>
</dbReference>
<comment type="subcellular location">
    <subcellularLocation>
        <location evidence="1">Cell membrane</location>
        <topology evidence="1">Multi-pass membrane protein</topology>
    </subcellularLocation>
</comment>
<feature type="transmembrane region" description="Helical" evidence="6">
    <location>
        <begin position="66"/>
        <end position="83"/>
    </location>
</feature>
<feature type="transmembrane region" description="Helical" evidence="6">
    <location>
        <begin position="442"/>
        <end position="463"/>
    </location>
</feature>
<dbReference type="PANTHER" id="PTHR42718:SF9">
    <property type="entry name" value="MAJOR FACILITATOR SUPERFAMILY MULTIDRUG TRANSPORTER MFSC"/>
    <property type="match status" value="1"/>
</dbReference>
<gene>
    <name evidence="8" type="primary">tetB</name>
    <name evidence="8" type="ORF">PBLR_11933</name>
</gene>
<dbReference type="InterPro" id="IPR036259">
    <property type="entry name" value="MFS_trans_sf"/>
</dbReference>
<dbReference type="EMBL" id="LS992241">
    <property type="protein sequence ID" value="SYX83511.1"/>
    <property type="molecule type" value="Genomic_DNA"/>
</dbReference>
<feature type="transmembrane region" description="Helical" evidence="6">
    <location>
        <begin position="362"/>
        <end position="382"/>
    </location>
</feature>
<dbReference type="PROSITE" id="PS50850">
    <property type="entry name" value="MFS"/>
    <property type="match status" value="1"/>
</dbReference>
<evidence type="ECO:0000313" key="8">
    <source>
        <dbReference type="EMBL" id="SYX83511.1"/>
    </source>
</evidence>
<dbReference type="Pfam" id="PF07690">
    <property type="entry name" value="MFS_1"/>
    <property type="match status" value="1"/>
</dbReference>
<dbReference type="InterPro" id="IPR011701">
    <property type="entry name" value="MFS"/>
</dbReference>
<evidence type="ECO:0000256" key="3">
    <source>
        <dbReference type="ARBA" id="ARBA00022692"/>
    </source>
</evidence>
<accession>A0A383RA52</accession>
<feature type="transmembrane region" description="Helical" evidence="6">
    <location>
        <begin position="214"/>
        <end position="230"/>
    </location>
</feature>
<organism evidence="8 9">
    <name type="scientific">Paenibacillus alvei</name>
    <name type="common">Bacillus alvei</name>
    <dbReference type="NCBI Taxonomy" id="44250"/>
    <lineage>
        <taxon>Bacteria</taxon>
        <taxon>Bacillati</taxon>
        <taxon>Bacillota</taxon>
        <taxon>Bacilli</taxon>
        <taxon>Bacillales</taxon>
        <taxon>Paenibacillaceae</taxon>
        <taxon>Paenibacillus</taxon>
    </lineage>
</organism>